<name>A0A132NML6_GIAIN</name>
<dbReference type="EMBL" id="JXTI01000208">
    <property type="protein sequence ID" value="KWX11325.1"/>
    <property type="molecule type" value="Genomic_DNA"/>
</dbReference>
<gene>
    <name evidence="1" type="ORF">QR46_4716</name>
</gene>
<dbReference type="AlphaFoldDB" id="A0A132NML6"/>
<dbReference type="Proteomes" id="UP000070089">
    <property type="component" value="Unassembled WGS sequence"/>
</dbReference>
<accession>A0A132NML6</accession>
<sequence length="100" mass="11539">MTPAQNRILEVHLPITASMKWRATCPSIFYTLCTDLGALTMQLPACLPGKGLCWWPDKRNVKHHEKYFDSIIHTSFAVLSHLSSVKQRLIHMYRHLIVHS</sequence>
<reference evidence="1 2" key="1">
    <citation type="journal article" date="2015" name="Mol. Biochem. Parasitol.">
        <title>Identification of polymorphic genes for use in assemblage B genotyping assays through comparative genomics of multiple assemblage B Giardia duodenalis isolates.</title>
        <authorList>
            <person name="Wielinga C."/>
            <person name="Thompson R.C."/>
            <person name="Monis P."/>
            <person name="Ryan U."/>
        </authorList>
    </citation>
    <scope>NUCLEOTIDE SEQUENCE [LARGE SCALE GENOMIC DNA]</scope>
    <source>
        <strain evidence="1 2">BAH15c1</strain>
    </source>
</reference>
<dbReference type="VEuPathDB" id="GiardiaDB:QR46_4716"/>
<protein>
    <submittedName>
        <fullName evidence="1">Major surface-labeled trophozoite antigen/ 28.3 kd protein c21orf2</fullName>
    </submittedName>
</protein>
<evidence type="ECO:0000313" key="2">
    <source>
        <dbReference type="Proteomes" id="UP000070089"/>
    </source>
</evidence>
<comment type="caution">
    <text evidence="1">The sequence shown here is derived from an EMBL/GenBank/DDBJ whole genome shotgun (WGS) entry which is preliminary data.</text>
</comment>
<proteinExistence type="predicted"/>
<organism evidence="1 2">
    <name type="scientific">Giardia duodenalis assemblage B</name>
    <dbReference type="NCBI Taxonomy" id="1394984"/>
    <lineage>
        <taxon>Eukaryota</taxon>
        <taxon>Metamonada</taxon>
        <taxon>Diplomonadida</taxon>
        <taxon>Hexamitidae</taxon>
        <taxon>Giardiinae</taxon>
        <taxon>Giardia</taxon>
    </lineage>
</organism>
<evidence type="ECO:0000313" key="1">
    <source>
        <dbReference type="EMBL" id="KWX11325.1"/>
    </source>
</evidence>